<keyword evidence="3" id="KW-1185">Reference proteome</keyword>
<dbReference type="EMBL" id="MKIM01000027">
    <property type="protein sequence ID" value="OLP44405.1"/>
    <property type="molecule type" value="Genomic_DNA"/>
</dbReference>
<evidence type="ECO:0000313" key="2">
    <source>
        <dbReference type="EMBL" id="OLP44405.1"/>
    </source>
</evidence>
<evidence type="ECO:0000256" key="1">
    <source>
        <dbReference type="SAM" id="MobiDB-lite"/>
    </source>
</evidence>
<feature type="region of interest" description="Disordered" evidence="1">
    <location>
        <begin position="172"/>
        <end position="207"/>
    </location>
</feature>
<dbReference type="STRING" id="1867956.BJF95_07680"/>
<comment type="caution">
    <text evidence="2">The sequence shown here is derived from an EMBL/GenBank/DDBJ whole genome shotgun (WGS) entry which is preliminary data.</text>
</comment>
<evidence type="ECO:0000313" key="3">
    <source>
        <dbReference type="Proteomes" id="UP000186894"/>
    </source>
</evidence>
<accession>A0A1Q8ZQP6</accession>
<dbReference type="AlphaFoldDB" id="A0A1Q8ZQP6"/>
<protein>
    <submittedName>
        <fullName evidence="2">Uncharacterized protein</fullName>
    </submittedName>
</protein>
<name>A0A1Q8ZQP6_9HYPH</name>
<reference evidence="2 3" key="1">
    <citation type="submission" date="2016-09" db="EMBL/GenBank/DDBJ databases">
        <title>Rhizobium oryziradicis sp. nov., isolated from the root of rice.</title>
        <authorList>
            <person name="Zhao J."/>
            <person name="Zhang X."/>
        </authorList>
    </citation>
    <scope>NUCLEOTIDE SEQUENCE [LARGE SCALE GENOMIC DNA]</scope>
    <source>
        <strain evidence="2 3">N19</strain>
    </source>
</reference>
<gene>
    <name evidence="2" type="ORF">BJF95_07680</name>
</gene>
<proteinExistence type="predicted"/>
<dbReference type="Proteomes" id="UP000186894">
    <property type="component" value="Unassembled WGS sequence"/>
</dbReference>
<organism evidence="2 3">
    <name type="scientific">Rhizobium oryziradicis</name>
    <dbReference type="NCBI Taxonomy" id="1867956"/>
    <lineage>
        <taxon>Bacteria</taxon>
        <taxon>Pseudomonadati</taxon>
        <taxon>Pseudomonadota</taxon>
        <taxon>Alphaproteobacteria</taxon>
        <taxon>Hyphomicrobiales</taxon>
        <taxon>Rhizobiaceae</taxon>
        <taxon>Rhizobium/Agrobacterium group</taxon>
        <taxon>Rhizobium</taxon>
    </lineage>
</organism>
<sequence length="207" mass="22428">MCWIDALCGHGGEGGDHAGCQQKTGRNINEIVAAMREGSHGHHQVEAKNGVARWLDRPSPPTVEHSTGGMNRWKGDNARRLAGFQHESVLAAHGIEFAQKAVAQRRVDVQRRMFCQMIGDIGALGRKPDGDDAGTIADGPKAENHCVAAIFLPNGTKNHGYRHQLKAETLIGNAKAPREQRMPINRADKTPPIQPHGLIDLAQPKVG</sequence>
<feature type="compositionally biased region" description="Basic and acidic residues" evidence="1">
    <location>
        <begin position="176"/>
        <end position="189"/>
    </location>
</feature>